<dbReference type="EMBL" id="CM031829">
    <property type="protein sequence ID" value="KAG6711312.1"/>
    <property type="molecule type" value="Genomic_DNA"/>
</dbReference>
<reference evidence="1" key="1">
    <citation type="submission" date="2021-01" db="EMBL/GenBank/DDBJ databases">
        <authorList>
            <person name="Lovell J.T."/>
            <person name="Bentley N."/>
            <person name="Bhattarai G."/>
            <person name="Jenkins J.W."/>
            <person name="Sreedasyam A."/>
            <person name="Alarcon Y."/>
            <person name="Bock C."/>
            <person name="Boston L."/>
            <person name="Carlson J."/>
            <person name="Cervantes K."/>
            <person name="Clermont K."/>
            <person name="Krom N."/>
            <person name="Kubenka K."/>
            <person name="Mamidi S."/>
            <person name="Mattison C."/>
            <person name="Monteros M."/>
            <person name="Pisani C."/>
            <person name="Plott C."/>
            <person name="Rajasekar S."/>
            <person name="Rhein H.S."/>
            <person name="Rohla C."/>
            <person name="Song M."/>
            <person name="Hilaire R.S."/>
            <person name="Shu S."/>
            <person name="Wells L."/>
            <person name="Wang X."/>
            <person name="Webber J."/>
            <person name="Heerema R.J."/>
            <person name="Klein P."/>
            <person name="Conner P."/>
            <person name="Grauke L."/>
            <person name="Grimwood J."/>
            <person name="Schmutz J."/>
            <person name="Randall J.J."/>
        </authorList>
    </citation>
    <scope>NUCLEOTIDE SEQUENCE</scope>
    <source>
        <tissue evidence="1">Leaf</tissue>
    </source>
</reference>
<organism evidence="1 2">
    <name type="scientific">Carya illinoinensis</name>
    <name type="common">Pecan</name>
    <dbReference type="NCBI Taxonomy" id="32201"/>
    <lineage>
        <taxon>Eukaryota</taxon>
        <taxon>Viridiplantae</taxon>
        <taxon>Streptophyta</taxon>
        <taxon>Embryophyta</taxon>
        <taxon>Tracheophyta</taxon>
        <taxon>Spermatophyta</taxon>
        <taxon>Magnoliopsida</taxon>
        <taxon>eudicotyledons</taxon>
        <taxon>Gunneridae</taxon>
        <taxon>Pentapetalae</taxon>
        <taxon>rosids</taxon>
        <taxon>fabids</taxon>
        <taxon>Fagales</taxon>
        <taxon>Juglandaceae</taxon>
        <taxon>Carya</taxon>
    </lineage>
</organism>
<evidence type="ECO:0000313" key="2">
    <source>
        <dbReference type="Proteomes" id="UP000811246"/>
    </source>
</evidence>
<protein>
    <submittedName>
        <fullName evidence="1">Uncharacterized protein</fullName>
    </submittedName>
</protein>
<sequence>MSSVAVRHRPFVAVHRGPFVAVRRRSDLHALSHCLHLLVYLPKYEDWQEREAQPIALGCDFLRLRLAPGQSPNLSLLLSFIFSHRSAKILYLFHRFFSRTKIRFCFKKLYYANNKLNVFGFR</sequence>
<comment type="caution">
    <text evidence="1">The sequence shown here is derived from an EMBL/GenBank/DDBJ whole genome shotgun (WGS) entry which is preliminary data.</text>
</comment>
<evidence type="ECO:0000313" key="1">
    <source>
        <dbReference type="EMBL" id="KAG6711312.1"/>
    </source>
</evidence>
<dbReference type="AlphaFoldDB" id="A0A922EZ33"/>
<dbReference type="Proteomes" id="UP000811246">
    <property type="component" value="Chromosome 5"/>
</dbReference>
<accession>A0A922EZ33</accession>
<name>A0A922EZ33_CARIL</name>
<gene>
    <name evidence="1" type="ORF">I3842_05G045800</name>
</gene>
<proteinExistence type="predicted"/>